<evidence type="ECO:0000313" key="4">
    <source>
        <dbReference type="Proteomes" id="UP000000763"/>
    </source>
</evidence>
<organism evidence="3 4">
    <name type="scientific">Oryza sativa subsp. japonica</name>
    <name type="common">Rice</name>
    <dbReference type="NCBI Taxonomy" id="39947"/>
    <lineage>
        <taxon>Eukaryota</taxon>
        <taxon>Viridiplantae</taxon>
        <taxon>Streptophyta</taxon>
        <taxon>Embryophyta</taxon>
        <taxon>Tracheophyta</taxon>
        <taxon>Spermatophyta</taxon>
        <taxon>Magnoliopsida</taxon>
        <taxon>Liliopsida</taxon>
        <taxon>Poales</taxon>
        <taxon>Poaceae</taxon>
        <taxon>BOP clade</taxon>
        <taxon>Oryzoideae</taxon>
        <taxon>Oryzeae</taxon>
        <taxon>Oryzinae</taxon>
        <taxon>Oryza</taxon>
        <taxon>Oryza sativa</taxon>
    </lineage>
</organism>
<gene>
    <name evidence="3" type="primary">OSJNBa0015O22.28</name>
</gene>
<dbReference type="PANTHER" id="PTHR33026">
    <property type="entry name" value="OS06G0360600 PROTEIN"/>
    <property type="match status" value="1"/>
</dbReference>
<dbReference type="Pfam" id="PF04195">
    <property type="entry name" value="Transposase_28"/>
    <property type="match status" value="1"/>
</dbReference>
<protein>
    <recommendedName>
        <fullName evidence="2">Transposase (putative) gypsy type domain-containing protein</fullName>
    </recommendedName>
</protein>
<reference evidence="4" key="1">
    <citation type="journal article" date="2005" name="Nature">
        <title>The map-based sequence of the rice genome.</title>
        <authorList>
            <consortium name="International rice genome sequencing project (IRGSP)"/>
            <person name="Matsumoto T."/>
            <person name="Wu J."/>
            <person name="Kanamori H."/>
            <person name="Katayose Y."/>
            <person name="Fujisawa M."/>
            <person name="Namiki N."/>
            <person name="Mizuno H."/>
            <person name="Yamamoto K."/>
            <person name="Antonio B.A."/>
            <person name="Baba T."/>
            <person name="Sakata K."/>
            <person name="Nagamura Y."/>
            <person name="Aoki H."/>
            <person name="Arikawa K."/>
            <person name="Arita K."/>
            <person name="Bito T."/>
            <person name="Chiden Y."/>
            <person name="Fujitsuka N."/>
            <person name="Fukunaka R."/>
            <person name="Hamada M."/>
            <person name="Harada C."/>
            <person name="Hayashi A."/>
            <person name="Hijishita S."/>
            <person name="Honda M."/>
            <person name="Hosokawa S."/>
            <person name="Ichikawa Y."/>
            <person name="Idonuma A."/>
            <person name="Iijima M."/>
            <person name="Ikeda M."/>
            <person name="Ikeno M."/>
            <person name="Ito K."/>
            <person name="Ito S."/>
            <person name="Ito T."/>
            <person name="Ito Y."/>
            <person name="Ito Y."/>
            <person name="Iwabuchi A."/>
            <person name="Kamiya K."/>
            <person name="Karasawa W."/>
            <person name="Kurita K."/>
            <person name="Katagiri S."/>
            <person name="Kikuta A."/>
            <person name="Kobayashi H."/>
            <person name="Kobayashi N."/>
            <person name="Machita K."/>
            <person name="Maehara T."/>
            <person name="Masukawa M."/>
            <person name="Mizubayashi T."/>
            <person name="Mukai Y."/>
            <person name="Nagasaki H."/>
            <person name="Nagata Y."/>
            <person name="Naito S."/>
            <person name="Nakashima M."/>
            <person name="Nakama Y."/>
            <person name="Nakamichi Y."/>
            <person name="Nakamura M."/>
            <person name="Meguro A."/>
            <person name="Negishi M."/>
            <person name="Ohta I."/>
            <person name="Ohta T."/>
            <person name="Okamoto M."/>
            <person name="Ono N."/>
            <person name="Saji S."/>
            <person name="Sakaguchi M."/>
            <person name="Sakai K."/>
            <person name="Shibata M."/>
            <person name="Shimokawa T."/>
            <person name="Song J."/>
            <person name="Takazaki Y."/>
            <person name="Terasawa K."/>
            <person name="Tsugane M."/>
            <person name="Tsuji K."/>
            <person name="Ueda S."/>
            <person name="Waki K."/>
            <person name="Yamagata H."/>
            <person name="Yamamoto M."/>
            <person name="Yamamoto S."/>
            <person name="Yamane H."/>
            <person name="Yoshiki S."/>
            <person name="Yoshihara R."/>
            <person name="Yukawa K."/>
            <person name="Zhong H."/>
            <person name="Yano M."/>
            <person name="Yuan Q."/>
            <person name="Ouyang S."/>
            <person name="Liu J."/>
            <person name="Jones K.M."/>
            <person name="Gansberger K."/>
            <person name="Moffat K."/>
            <person name="Hill J."/>
            <person name="Bera J."/>
            <person name="Fadrosh D."/>
            <person name="Jin S."/>
            <person name="Johri S."/>
            <person name="Kim M."/>
            <person name="Overton L."/>
            <person name="Reardon M."/>
            <person name="Tsitrin T."/>
            <person name="Vuong H."/>
            <person name="Weaver B."/>
            <person name="Ciecko A."/>
            <person name="Tallon L."/>
            <person name="Jackson J."/>
            <person name="Pai G."/>
            <person name="Aken S.V."/>
            <person name="Utterback T."/>
            <person name="Reidmuller S."/>
            <person name="Feldblyum T."/>
            <person name="Hsiao J."/>
            <person name="Zismann V."/>
            <person name="Iobst S."/>
            <person name="de Vazeille A.R."/>
            <person name="Buell C.R."/>
            <person name="Ying K."/>
            <person name="Li Y."/>
            <person name="Lu T."/>
            <person name="Huang Y."/>
            <person name="Zhao Q."/>
            <person name="Feng Q."/>
            <person name="Zhang L."/>
            <person name="Zhu J."/>
            <person name="Weng Q."/>
            <person name="Mu J."/>
            <person name="Lu Y."/>
            <person name="Fan D."/>
            <person name="Liu Y."/>
            <person name="Guan J."/>
            <person name="Zhang Y."/>
            <person name="Yu S."/>
            <person name="Liu X."/>
            <person name="Zhang Y."/>
            <person name="Hong G."/>
            <person name="Han B."/>
            <person name="Choisne N."/>
            <person name="Demange N."/>
            <person name="Orjeda G."/>
            <person name="Samain S."/>
            <person name="Cattolico L."/>
            <person name="Pelletier E."/>
            <person name="Couloux A."/>
            <person name="Segurens B."/>
            <person name="Wincker P."/>
            <person name="D'Hont A."/>
            <person name="Scarpelli C."/>
            <person name="Weissenbach J."/>
            <person name="Salanoubat M."/>
            <person name="Quetier F."/>
            <person name="Yu Y."/>
            <person name="Kim H.R."/>
            <person name="Rambo T."/>
            <person name="Currie J."/>
            <person name="Collura K."/>
            <person name="Luo M."/>
            <person name="Yang T."/>
            <person name="Ammiraju J.S.S."/>
            <person name="Engler F."/>
            <person name="Soderlund C."/>
            <person name="Wing R.A."/>
            <person name="Palmer L.E."/>
            <person name="de la Bastide M."/>
            <person name="Spiegel L."/>
            <person name="Nascimento L."/>
            <person name="Zutavern T."/>
            <person name="O'Shaughnessy A."/>
            <person name="Dike S."/>
            <person name="Dedhia N."/>
            <person name="Preston R."/>
            <person name="Balija V."/>
            <person name="McCombie W.R."/>
            <person name="Chow T."/>
            <person name="Chen H."/>
            <person name="Chung M."/>
            <person name="Chen C."/>
            <person name="Shaw J."/>
            <person name="Wu H."/>
            <person name="Hsiao K."/>
            <person name="Chao Y."/>
            <person name="Chu M."/>
            <person name="Cheng C."/>
            <person name="Hour A."/>
            <person name="Lee P."/>
            <person name="Lin S."/>
            <person name="Lin Y."/>
            <person name="Liou J."/>
            <person name="Liu S."/>
            <person name="Hsing Y."/>
            <person name="Raghuvanshi S."/>
            <person name="Mohanty A."/>
            <person name="Bharti A.K."/>
            <person name="Gaur A."/>
            <person name="Gupta V."/>
            <person name="Kumar D."/>
            <person name="Ravi V."/>
            <person name="Vij S."/>
            <person name="Kapur A."/>
            <person name="Khurana P."/>
            <person name="Khurana P."/>
            <person name="Khurana J.P."/>
            <person name="Tyagi A.K."/>
            <person name="Gaikwad K."/>
            <person name="Singh A."/>
            <person name="Dalal V."/>
            <person name="Srivastava S."/>
            <person name="Dixit A."/>
            <person name="Pal A.K."/>
            <person name="Ghazi I.A."/>
            <person name="Yadav M."/>
            <person name="Pandit A."/>
            <person name="Bhargava A."/>
            <person name="Sureshbabu K."/>
            <person name="Batra K."/>
            <person name="Sharma T.R."/>
            <person name="Mohapatra T."/>
            <person name="Singh N.K."/>
            <person name="Messing J."/>
            <person name="Nelson A.B."/>
            <person name="Fuks G."/>
            <person name="Kavchok S."/>
            <person name="Keizer G."/>
            <person name="Linton E."/>
            <person name="Llaca V."/>
            <person name="Song R."/>
            <person name="Tanyolac B."/>
            <person name="Young S."/>
            <person name="Ho-Il K."/>
            <person name="Hahn J.H."/>
            <person name="Sangsakoo G."/>
            <person name="Vanavichit A."/>
            <person name="de Mattos Luiz.A.T."/>
            <person name="Zimmer P.D."/>
            <person name="Malone G."/>
            <person name="Dellagostin O."/>
            <person name="de Oliveira A.C."/>
            <person name="Bevan M."/>
            <person name="Bancroft I."/>
            <person name="Minx P."/>
            <person name="Cordum H."/>
            <person name="Wilson R."/>
            <person name="Cheng Z."/>
            <person name="Jin W."/>
            <person name="Jiang J."/>
            <person name="Leong S.A."/>
            <person name="Iwama H."/>
            <person name="Gojobori T."/>
            <person name="Itoh T."/>
            <person name="Niimura Y."/>
            <person name="Fujii Y."/>
            <person name="Habara T."/>
            <person name="Sakai H."/>
            <person name="Sato Y."/>
            <person name="Wilson G."/>
            <person name="Kumar K."/>
            <person name="McCouch S."/>
            <person name="Juretic N."/>
            <person name="Hoen D."/>
            <person name="Wright S."/>
            <person name="Bruskiewich R."/>
            <person name="Bureau T."/>
            <person name="Miyao A."/>
            <person name="Hirochika H."/>
            <person name="Nishikawa T."/>
            <person name="Kadowaki K."/>
            <person name="Sugiura M."/>
            <person name="Burr B."/>
            <person name="Sasaki T."/>
        </authorList>
    </citation>
    <scope>NUCLEOTIDE SEQUENCE [LARGE SCALE GENOMIC DNA]</scope>
    <source>
        <strain evidence="4">cv. Nipponbare</strain>
    </source>
</reference>
<evidence type="ECO:0000256" key="1">
    <source>
        <dbReference type="SAM" id="MobiDB-lite"/>
    </source>
</evidence>
<dbReference type="EMBL" id="AC068654">
    <property type="protein sequence ID" value="AAM08526.1"/>
    <property type="molecule type" value="Genomic_DNA"/>
</dbReference>
<sequence>MEREPGGTEPEPILGRMVAVEDYILCGFLPPPSEFFLLVLNFYGLSLLHLNPNSIAFLSIFSHLWLSGYEVAADFIGRRIQPLKARAHLAFDYFGLEDTTRVSPRGLSSTTVEHRVAQVMISSPTTASNVPTPLCEREAAEREAAINALLLTDAIGPLVDHQTAASLKEGVAREASDTAIVIAAATTSGSKVPKKGRKFSSVLGNRRKTPTPSVSDASPPPPRWQRLLTLGEKAARAKAAQDGSTANSSASPAVASSEVVVVPWSREVTPSGPASNPTAGRGPPAAVLTWEELQVEMGHIIEAGTHGISHEIAEARAAAASSANERADRLTRDLAEGLEHRMSELENDLSEIRGSLWVTYTSLHQLSGECGVTTTIPENPDEFSLTTSLTELATAMEAIPSKHAARIREETSNGIYTGACHVLACVRLAHPELNLQKILDQGAASDARKDVMEEVGELGESVLPLFEEDVDVEDIQQRGQPELPVVVPALELEPYVPQDGVDQDLPEETDVATTPLDLENAIADRDRRIQYWRTKFEVAELERTILEVKKDRAMEALRGREVWFNSYLRSCCTTMAVVCRELRVPRGDPEESAAGYISWLNGAGAQLEGIGRRIDEALKQKCRRLSRYAGGHVLACIRDHRPQLHLEFLHEGFSRSRRNPAEIDNLAKSMAPLAEKIFQSMDWRWPSW</sequence>
<dbReference type="Proteomes" id="UP000000763">
    <property type="component" value="Chromosome 10"/>
</dbReference>
<evidence type="ECO:0000313" key="3">
    <source>
        <dbReference type="EMBL" id="AAM08526.1"/>
    </source>
</evidence>
<reference evidence="4" key="2">
    <citation type="journal article" date="2008" name="Nucleic Acids Res.">
        <title>The rice annotation project database (RAP-DB): 2008 update.</title>
        <authorList>
            <consortium name="The rice annotation project (RAP)"/>
        </authorList>
    </citation>
    <scope>GENOME REANNOTATION</scope>
    <source>
        <strain evidence="4">cv. Nipponbare</strain>
    </source>
</reference>
<proteinExistence type="predicted"/>
<dbReference type="PANTHER" id="PTHR33026:SF7">
    <property type="entry name" value="OS03G0100275 PROTEIN"/>
    <property type="match status" value="1"/>
</dbReference>
<dbReference type="InterPro" id="IPR007321">
    <property type="entry name" value="Transposase_28"/>
</dbReference>
<evidence type="ECO:0000259" key="2">
    <source>
        <dbReference type="Pfam" id="PF04195"/>
    </source>
</evidence>
<accession>A0A5S6RA90</accession>
<feature type="region of interest" description="Disordered" evidence="1">
    <location>
        <begin position="191"/>
        <end position="256"/>
    </location>
</feature>
<feature type="domain" description="Transposase (putative) gypsy type" evidence="2">
    <location>
        <begin position="19"/>
        <end position="64"/>
    </location>
</feature>
<dbReference type="AlphaFoldDB" id="A0A5S6RA90"/>
<name>A0A5S6RA90_ORYSJ</name>